<keyword evidence="2" id="KW-1185">Reference proteome</keyword>
<sequence length="81" mass="9565">MTGQEYLEIMRDEKLERSPMVRVFEKQARIFQQAENRSMEAGDILEAKKWAILALESKWWAIETAQMEKAQGWEFEAVART</sequence>
<evidence type="ECO:0000313" key="1">
    <source>
        <dbReference type="EMBL" id="MEO1783273.1"/>
    </source>
</evidence>
<reference evidence="1" key="1">
    <citation type="submission" date="2016-06" db="EMBL/GenBank/DDBJ databases">
        <authorList>
            <person name="Van Tyne D."/>
        </authorList>
    </citation>
    <scope>NUCLEOTIDE SEQUENCE</scope>
    <source>
        <strain evidence="1">JM9A</strain>
    </source>
</reference>
<dbReference type="RefSeq" id="WP_161868652.1">
    <property type="nucleotide sequence ID" value="NZ_MAEI02000001.1"/>
</dbReference>
<proteinExistence type="predicted"/>
<gene>
    <name evidence="1" type="ORF">BAU18_002893</name>
</gene>
<reference evidence="1" key="2">
    <citation type="submission" date="2024-02" db="EMBL/GenBank/DDBJ databases">
        <title>The Genome Sequence of Enterococcus diestrammenae JM9A.</title>
        <authorList>
            <person name="Earl A."/>
            <person name="Manson A."/>
            <person name="Gilmore M."/>
            <person name="Sanders J."/>
            <person name="Shea T."/>
            <person name="Howe W."/>
            <person name="Livny J."/>
            <person name="Cuomo C."/>
            <person name="Neafsey D."/>
            <person name="Birren B."/>
        </authorList>
    </citation>
    <scope>NUCLEOTIDE SEQUENCE</scope>
    <source>
        <strain evidence="1">JM9A</strain>
    </source>
</reference>
<comment type="caution">
    <text evidence="1">The sequence shown here is derived from an EMBL/GenBank/DDBJ whole genome shotgun (WGS) entry which is preliminary data.</text>
</comment>
<evidence type="ECO:0000313" key="2">
    <source>
        <dbReference type="Proteomes" id="UP001429357"/>
    </source>
</evidence>
<protein>
    <submittedName>
        <fullName evidence="1">Uncharacterized protein</fullName>
    </submittedName>
</protein>
<name>A0ABV0F5D3_9ENTE</name>
<organism evidence="1 2">
    <name type="scientific">Enterococcus diestrammenae</name>
    <dbReference type="NCBI Taxonomy" id="1155073"/>
    <lineage>
        <taxon>Bacteria</taxon>
        <taxon>Bacillati</taxon>
        <taxon>Bacillota</taxon>
        <taxon>Bacilli</taxon>
        <taxon>Lactobacillales</taxon>
        <taxon>Enterococcaceae</taxon>
        <taxon>Enterococcus</taxon>
    </lineage>
</organism>
<accession>A0ABV0F5D3</accession>
<dbReference type="Proteomes" id="UP001429357">
    <property type="component" value="Unassembled WGS sequence"/>
</dbReference>
<dbReference type="EMBL" id="MAEI02000001">
    <property type="protein sequence ID" value="MEO1783273.1"/>
    <property type="molecule type" value="Genomic_DNA"/>
</dbReference>